<evidence type="ECO:0000313" key="3">
    <source>
        <dbReference type="Proteomes" id="UP001346869"/>
    </source>
</evidence>
<dbReference type="Proteomes" id="UP001346869">
    <property type="component" value="Unassembled WGS sequence"/>
</dbReference>
<evidence type="ECO:0000313" key="2">
    <source>
        <dbReference type="EMBL" id="KAK5860932.1"/>
    </source>
</evidence>
<name>A0AAN7XHD2_ELEMC</name>
<reference evidence="2 3" key="1">
    <citation type="journal article" date="2023" name="Genes (Basel)">
        <title>Chromosome-Level Genome Assembly and Circadian Gene Repertoire of the Patagonia Blennie Eleginops maclovinus-The Closest Ancestral Proxy of Antarctic Cryonotothenioids.</title>
        <authorList>
            <person name="Cheng C.C."/>
            <person name="Rivera-Colon A.G."/>
            <person name="Minhas B.F."/>
            <person name="Wilson L."/>
            <person name="Rayamajhi N."/>
            <person name="Vargas-Chacoff L."/>
            <person name="Catchen J.M."/>
        </authorList>
    </citation>
    <scope>NUCLEOTIDE SEQUENCE [LARGE SCALE GENOMIC DNA]</scope>
    <source>
        <strain evidence="2">JMC-PN-2008</strain>
    </source>
</reference>
<accession>A0AAN7XHD2</accession>
<protein>
    <submittedName>
        <fullName evidence="2">Uncharacterized protein</fullName>
    </submittedName>
</protein>
<sequence length="100" mass="10959">MVILKASQSPLPLSLLPLVSLVNGCQSELGPHADWQQVSSCSGNNYYRAVVKMDSRDDSPHCAALHRADGVLPWEAIIARCQLTARFFCQRDQPSSSGFL</sequence>
<comment type="caution">
    <text evidence="2">The sequence shown here is derived from an EMBL/GenBank/DDBJ whole genome shotgun (WGS) entry which is preliminary data.</text>
</comment>
<evidence type="ECO:0000256" key="1">
    <source>
        <dbReference type="SAM" id="SignalP"/>
    </source>
</evidence>
<keyword evidence="1" id="KW-0732">Signal</keyword>
<proteinExistence type="predicted"/>
<reference evidence="2 3" key="2">
    <citation type="journal article" date="2023" name="Mol. Biol. Evol.">
        <title>Genomics of Secondarily Temperate Adaptation in the Only Non-Antarctic Icefish.</title>
        <authorList>
            <person name="Rivera-Colon A.G."/>
            <person name="Rayamajhi N."/>
            <person name="Minhas B.F."/>
            <person name="Madrigal G."/>
            <person name="Bilyk K.T."/>
            <person name="Yoon V."/>
            <person name="Hune M."/>
            <person name="Gregory S."/>
            <person name="Cheng C.H.C."/>
            <person name="Catchen J.M."/>
        </authorList>
    </citation>
    <scope>NUCLEOTIDE SEQUENCE [LARGE SCALE GENOMIC DNA]</scope>
    <source>
        <strain evidence="2">JMC-PN-2008</strain>
    </source>
</reference>
<gene>
    <name evidence="2" type="ORF">PBY51_022372</name>
</gene>
<dbReference type="EMBL" id="JAUZQC010000013">
    <property type="protein sequence ID" value="KAK5860932.1"/>
    <property type="molecule type" value="Genomic_DNA"/>
</dbReference>
<feature type="signal peptide" evidence="1">
    <location>
        <begin position="1"/>
        <end position="27"/>
    </location>
</feature>
<keyword evidence="3" id="KW-1185">Reference proteome</keyword>
<organism evidence="2 3">
    <name type="scientific">Eleginops maclovinus</name>
    <name type="common">Patagonian blennie</name>
    <name type="synonym">Eleginus maclovinus</name>
    <dbReference type="NCBI Taxonomy" id="56733"/>
    <lineage>
        <taxon>Eukaryota</taxon>
        <taxon>Metazoa</taxon>
        <taxon>Chordata</taxon>
        <taxon>Craniata</taxon>
        <taxon>Vertebrata</taxon>
        <taxon>Euteleostomi</taxon>
        <taxon>Actinopterygii</taxon>
        <taxon>Neopterygii</taxon>
        <taxon>Teleostei</taxon>
        <taxon>Neoteleostei</taxon>
        <taxon>Acanthomorphata</taxon>
        <taxon>Eupercaria</taxon>
        <taxon>Perciformes</taxon>
        <taxon>Notothenioidei</taxon>
        <taxon>Eleginopidae</taxon>
        <taxon>Eleginops</taxon>
    </lineage>
</organism>
<feature type="chain" id="PRO_5043045292" evidence="1">
    <location>
        <begin position="28"/>
        <end position="100"/>
    </location>
</feature>
<dbReference type="AlphaFoldDB" id="A0AAN7XHD2"/>